<reference evidence="1 3" key="1">
    <citation type="submission" date="2020-01" db="EMBL/GenBank/DDBJ databases">
        <authorList>
            <consortium name="DOE Joint Genome Institute"/>
            <person name="Haridas S."/>
            <person name="Albert R."/>
            <person name="Binder M."/>
            <person name="Bloem J."/>
            <person name="Labutti K."/>
            <person name="Salamov A."/>
            <person name="Andreopoulos B."/>
            <person name="Baker S.E."/>
            <person name="Barry K."/>
            <person name="Bills G."/>
            <person name="Bluhm B.H."/>
            <person name="Cannon C."/>
            <person name="Castanera R."/>
            <person name="Culley D.E."/>
            <person name="Daum C."/>
            <person name="Ezra D."/>
            <person name="Gonzalez J.B."/>
            <person name="Henrissat B."/>
            <person name="Kuo A."/>
            <person name="Liang C."/>
            <person name="Lipzen A."/>
            <person name="Lutzoni F."/>
            <person name="Magnuson J."/>
            <person name="Mondo S."/>
            <person name="Nolan M."/>
            <person name="Ohm R."/>
            <person name="Pangilinan J."/>
            <person name="Park H.-J."/>
            <person name="Ramirez L."/>
            <person name="Alfaro M."/>
            <person name="Sun H."/>
            <person name="Tritt A."/>
            <person name="Yoshinaga Y."/>
            <person name="Zwiers L.-H."/>
            <person name="Turgeon B.G."/>
            <person name="Goodwin S.B."/>
            <person name="Spatafora J.W."/>
            <person name="Crous P.W."/>
            <person name="Grigoriev I.V."/>
        </authorList>
    </citation>
    <scope>NUCLEOTIDE SEQUENCE</scope>
    <source>
        <strain evidence="1 3">CBS 781.70</strain>
    </source>
</reference>
<dbReference type="RefSeq" id="XP_033529719.1">
    <property type="nucleotide sequence ID" value="XM_033675519.1"/>
</dbReference>
<evidence type="ECO:0000313" key="1">
    <source>
        <dbReference type="EMBL" id="KAF1808088.1"/>
    </source>
</evidence>
<protein>
    <submittedName>
        <fullName evidence="1 3">Uncharacterized protein</fullName>
    </submittedName>
</protein>
<feature type="non-terminal residue" evidence="1">
    <location>
        <position position="1"/>
    </location>
</feature>
<dbReference type="GeneID" id="54416089"/>
<evidence type="ECO:0000313" key="3">
    <source>
        <dbReference type="RefSeq" id="XP_033529719.1"/>
    </source>
</evidence>
<reference evidence="3" key="3">
    <citation type="submission" date="2025-04" db="UniProtKB">
        <authorList>
            <consortium name="RefSeq"/>
        </authorList>
    </citation>
    <scope>IDENTIFICATION</scope>
    <source>
        <strain evidence="3">CBS 781.70</strain>
    </source>
</reference>
<dbReference type="OrthoDB" id="191139at2759"/>
<dbReference type="AlphaFoldDB" id="A0A6G1FQT1"/>
<gene>
    <name evidence="1 3" type="ORF">P152DRAFT_371413</name>
</gene>
<reference evidence="3" key="2">
    <citation type="submission" date="2020-04" db="EMBL/GenBank/DDBJ databases">
        <authorList>
            <consortium name="NCBI Genome Project"/>
        </authorList>
    </citation>
    <scope>NUCLEOTIDE SEQUENCE</scope>
    <source>
        <strain evidence="3">CBS 781.70</strain>
    </source>
</reference>
<organism evidence="1">
    <name type="scientific">Eremomyces bilateralis CBS 781.70</name>
    <dbReference type="NCBI Taxonomy" id="1392243"/>
    <lineage>
        <taxon>Eukaryota</taxon>
        <taxon>Fungi</taxon>
        <taxon>Dikarya</taxon>
        <taxon>Ascomycota</taxon>
        <taxon>Pezizomycotina</taxon>
        <taxon>Dothideomycetes</taxon>
        <taxon>Dothideomycetes incertae sedis</taxon>
        <taxon>Eremomycetales</taxon>
        <taxon>Eremomycetaceae</taxon>
        <taxon>Eremomyces</taxon>
    </lineage>
</organism>
<accession>A0A6G1FQT1</accession>
<dbReference type="EMBL" id="ML975191">
    <property type="protein sequence ID" value="KAF1808088.1"/>
    <property type="molecule type" value="Genomic_DNA"/>
</dbReference>
<sequence>FLDPTIQYPPGLLDLVRKDFALNARGIYYHQFYKPMFVKSSRSIWIPTLEDLNWNDPREADRRRRARRFAEHNRNNELWKKSEYPWDADAWSDVFGQIRDDPYLTMDKHGYHTFKKKTDAIRCTLTGESKIIHRIPDITFGLATFSDHQSPAFVEQLHQDTLERVLLHPKCGLLADPHWGRTQLAFPFAVYEAKGWDGDCRTARRQACLAAATYLDLLDNLARTPGPKENYEKRVYQTSTSHKYQVFALTSFGAHWHVLVGYRRPRVDNSTTCGTDWWYQEPNEFAGREDMSDTVYVFQRIWSGRIVTEMKAWELLSIVDQIHNWAISEHRAFVLGHLKSWQKF</sequence>
<keyword evidence="2" id="KW-1185">Reference proteome</keyword>
<dbReference type="Proteomes" id="UP000504638">
    <property type="component" value="Unplaced"/>
</dbReference>
<evidence type="ECO:0000313" key="2">
    <source>
        <dbReference type="Proteomes" id="UP000504638"/>
    </source>
</evidence>
<feature type="non-terminal residue" evidence="1">
    <location>
        <position position="344"/>
    </location>
</feature>
<name>A0A6G1FQT1_9PEZI</name>
<proteinExistence type="predicted"/>